<feature type="region of interest" description="Disordered" evidence="8">
    <location>
        <begin position="581"/>
        <end position="607"/>
    </location>
</feature>
<evidence type="ECO:0000256" key="1">
    <source>
        <dbReference type="ARBA" id="ARBA00008842"/>
    </source>
</evidence>
<keyword evidence="4" id="KW-0445">Lipid transport</keyword>
<feature type="region of interest" description="Disordered" evidence="8">
    <location>
        <begin position="314"/>
        <end position="340"/>
    </location>
</feature>
<reference evidence="10" key="1">
    <citation type="submission" date="2020-11" db="EMBL/GenBank/DDBJ databases">
        <authorList>
            <consortium name="DOE Joint Genome Institute"/>
            <person name="Ahrendt S."/>
            <person name="Riley R."/>
            <person name="Andreopoulos W."/>
            <person name="Labutti K."/>
            <person name="Pangilinan J."/>
            <person name="Ruiz-Duenas F.J."/>
            <person name="Barrasa J.M."/>
            <person name="Sanchez-Garcia M."/>
            <person name="Camarero S."/>
            <person name="Miyauchi S."/>
            <person name="Serrano A."/>
            <person name="Linde D."/>
            <person name="Babiker R."/>
            <person name="Drula E."/>
            <person name="Ayuso-Fernandez I."/>
            <person name="Pacheco R."/>
            <person name="Padilla G."/>
            <person name="Ferreira P."/>
            <person name="Barriuso J."/>
            <person name="Kellner H."/>
            <person name="Castanera R."/>
            <person name="Alfaro M."/>
            <person name="Ramirez L."/>
            <person name="Pisabarro A.G."/>
            <person name="Kuo A."/>
            <person name="Tritt A."/>
            <person name="Lipzen A."/>
            <person name="He G."/>
            <person name="Yan M."/>
            <person name="Ng V."/>
            <person name="Cullen D."/>
            <person name="Martin F."/>
            <person name="Rosso M.-N."/>
            <person name="Henrissat B."/>
            <person name="Hibbett D."/>
            <person name="Martinez A.T."/>
            <person name="Grigoriev I.V."/>
        </authorList>
    </citation>
    <scope>NUCLEOTIDE SEQUENCE</scope>
    <source>
        <strain evidence="10">CBS 506.95</strain>
    </source>
</reference>
<dbReference type="CDD" id="cd13292">
    <property type="entry name" value="PH_Osh1p_Osh2p_yeast"/>
    <property type="match status" value="1"/>
</dbReference>
<dbReference type="GO" id="GO:0005886">
    <property type="term" value="C:plasma membrane"/>
    <property type="evidence" value="ECO:0007669"/>
    <property type="project" value="TreeGrafter"/>
</dbReference>
<feature type="repeat" description="ANK" evidence="6">
    <location>
        <begin position="190"/>
        <end position="222"/>
    </location>
</feature>
<evidence type="ECO:0000313" key="10">
    <source>
        <dbReference type="EMBL" id="KAF9526798.1"/>
    </source>
</evidence>
<dbReference type="PROSITE" id="PS50003">
    <property type="entry name" value="PH_DOMAIN"/>
    <property type="match status" value="1"/>
</dbReference>
<dbReference type="GO" id="GO:0006897">
    <property type="term" value="P:endocytosis"/>
    <property type="evidence" value="ECO:0007669"/>
    <property type="project" value="TreeGrafter"/>
</dbReference>
<evidence type="ECO:0000256" key="8">
    <source>
        <dbReference type="SAM" id="MobiDB-lite"/>
    </source>
</evidence>
<feature type="domain" description="PH" evidence="9">
    <location>
        <begin position="263"/>
        <end position="363"/>
    </location>
</feature>
<organism evidence="10 11">
    <name type="scientific">Crepidotus variabilis</name>
    <dbReference type="NCBI Taxonomy" id="179855"/>
    <lineage>
        <taxon>Eukaryota</taxon>
        <taxon>Fungi</taxon>
        <taxon>Dikarya</taxon>
        <taxon>Basidiomycota</taxon>
        <taxon>Agaricomycotina</taxon>
        <taxon>Agaricomycetes</taxon>
        <taxon>Agaricomycetidae</taxon>
        <taxon>Agaricales</taxon>
        <taxon>Agaricineae</taxon>
        <taxon>Crepidotaceae</taxon>
        <taxon>Crepidotus</taxon>
    </lineage>
</organism>
<keyword evidence="3" id="KW-0597">Phosphoprotein</keyword>
<dbReference type="GO" id="GO:0030011">
    <property type="term" value="P:maintenance of cell polarity"/>
    <property type="evidence" value="ECO:0007669"/>
    <property type="project" value="TreeGrafter"/>
</dbReference>
<accession>A0A9P6EDA0</accession>
<keyword evidence="2" id="KW-0813">Transport</keyword>
<dbReference type="Proteomes" id="UP000807306">
    <property type="component" value="Unassembled WGS sequence"/>
</dbReference>
<proteinExistence type="inferred from homology"/>
<dbReference type="FunFam" id="3.30.70.3490:FF:000033">
    <property type="match status" value="1"/>
</dbReference>
<name>A0A9P6EDA0_9AGAR</name>
<dbReference type="Pfam" id="PF01237">
    <property type="entry name" value="Oxysterol_BP"/>
    <property type="match status" value="1"/>
</dbReference>
<sequence>MSEVKSISDSEPLYHVKLLSALRSGDPAAIHPFLAEISKDRRKSVDGELDTGAAALHLAVRCGSPQTVALLLSHRAISPNGLHPPGSGTTPLHLAAALGRVDIVNLLLEQENINDGNRDSNGKTCKDVARNKDVVKAIDDSRSFLNASYRSLLRTYILSPPNDAPSPNLIALLESPRVKFVDLSYIDDDSGASLLHEAAKRKDLRLIELAVRAGADVFVRNRKGKTAYESSGSGKDDRVRVFLRQFANQDKTLLPSPLPPTEAPFLKGYLNKYTNVAKGYNTRWFVLKDGILSYYRHQDDETVASRGSISMKTATLRQSERNRFEVHSGPQRGHHHSSQKWYMKANHPVEAHRWTEAITKSIEWFKLKDTTGTDSDASSIHSPSTKRRKSGKSDSSGIRTTPSLQSQTLSSSFWRKSAQSSRSDSLADSLGSLTPANTNSNIQAVDSEDAKYEGKYRGDQSDDEHEYEAESISGSDGGSPPHNDVELHGNAIAAQLELTAHLLSDPTLFSDAQAQKSNQTRDALKESLSTTQILLTDYLQMTREREEWWSKQLKKEKARQHVWEESLAVVVKEGEDLEKELRTRSRRRGSRTFGQSAGGPMVVLPPGEGKKRASIMALGTGGTVKAISPIAEAGSSPISETAAASEPSIATPKTTVQPIPAILAPATFSKVPPSRRGTLDTIVNEPLPISTLDDFDTDEEDEFFDAIEANNLPNLVVHESLTSPTTASAGILTPRASTTEIPKAASSFTPADLRSLALARMGSTEGASIEAYSGYSHLRTKLTIRDDERPSTSLWSVLKNSIGKDLTKISFPVHFNEPTSMLQRMAEDMEFSECLDVAAQERDPLRRIAFVAAFAMANYSSTIGRIAKPFNPMLSETFEYVHLDKQYRYLSEQVSHHPPISACWAESPLWNYYGEVDAQNKFMGKSFEIRPTGVAHAELLLPDDEAPDYPRASGAAHQGKVIEHYSWKKVTTNISGFILGSPTIDHYGDMVITNHRTGDQCILTFKPRGWRGKDAYEISGQVIDAHGRVAYDIAGRWNSQLVAKQAGVGSGQLHPDISVSGPSSPSASPEYILLWRNSEKLEGSPFNLTPFALTLNDLPDTLQPFLCPTDCRLRVDQRAFELGKYELANDLKQQQEEKQRAIRRAREDGSMNPHKPRWFVAETEPDTGERVWSPVRVGDHVLEYWAEREKVWKKGGQVPWTDVDDIFVEEPDIVKEMMANLRR</sequence>
<feature type="compositionally biased region" description="Polar residues" evidence="8">
    <location>
        <begin position="413"/>
        <end position="444"/>
    </location>
</feature>
<evidence type="ECO:0000256" key="4">
    <source>
        <dbReference type="ARBA" id="ARBA00023055"/>
    </source>
</evidence>
<dbReference type="Pfam" id="PF00169">
    <property type="entry name" value="PH"/>
    <property type="match status" value="1"/>
</dbReference>
<dbReference type="PRINTS" id="PR01415">
    <property type="entry name" value="ANKYRIN"/>
</dbReference>
<comment type="caution">
    <text evidence="10">The sequence shown here is derived from an EMBL/GenBank/DDBJ whole genome shotgun (WGS) entry which is preliminary data.</text>
</comment>
<evidence type="ECO:0000313" key="11">
    <source>
        <dbReference type="Proteomes" id="UP000807306"/>
    </source>
</evidence>
<dbReference type="Pfam" id="PF12796">
    <property type="entry name" value="Ank_2"/>
    <property type="match status" value="1"/>
</dbReference>
<feature type="region of interest" description="Disordered" evidence="8">
    <location>
        <begin position="370"/>
        <end position="486"/>
    </location>
</feature>
<dbReference type="InterPro" id="IPR011993">
    <property type="entry name" value="PH-like_dom_sf"/>
</dbReference>
<dbReference type="SUPFAM" id="SSF144000">
    <property type="entry name" value="Oxysterol-binding protein-like"/>
    <property type="match status" value="1"/>
</dbReference>
<evidence type="ECO:0000256" key="6">
    <source>
        <dbReference type="PROSITE-ProRule" id="PRU00023"/>
    </source>
</evidence>
<evidence type="ECO:0000259" key="9">
    <source>
        <dbReference type="PROSITE" id="PS50003"/>
    </source>
</evidence>
<keyword evidence="5" id="KW-0446">Lipid-binding</keyword>
<keyword evidence="11" id="KW-1185">Reference proteome</keyword>
<dbReference type="InterPro" id="IPR036770">
    <property type="entry name" value="Ankyrin_rpt-contain_sf"/>
</dbReference>
<dbReference type="InterPro" id="IPR018494">
    <property type="entry name" value="Oxysterol-bd_CS"/>
</dbReference>
<evidence type="ECO:0000256" key="7">
    <source>
        <dbReference type="RuleBase" id="RU003844"/>
    </source>
</evidence>
<dbReference type="InterPro" id="IPR001849">
    <property type="entry name" value="PH_domain"/>
</dbReference>
<dbReference type="Gene3D" id="2.40.160.120">
    <property type="match status" value="1"/>
</dbReference>
<dbReference type="Gene3D" id="2.30.29.30">
    <property type="entry name" value="Pleckstrin-homology domain (PH domain)/Phosphotyrosine-binding domain (PTB)"/>
    <property type="match status" value="1"/>
</dbReference>
<dbReference type="GO" id="GO:0097038">
    <property type="term" value="C:perinuclear endoplasmic reticulum"/>
    <property type="evidence" value="ECO:0007669"/>
    <property type="project" value="TreeGrafter"/>
</dbReference>
<dbReference type="GO" id="GO:0005829">
    <property type="term" value="C:cytosol"/>
    <property type="evidence" value="ECO:0007669"/>
    <property type="project" value="TreeGrafter"/>
</dbReference>
<feature type="compositionally biased region" description="Basic and acidic residues" evidence="8">
    <location>
        <begin position="448"/>
        <end position="460"/>
    </location>
</feature>
<dbReference type="InterPro" id="IPR037239">
    <property type="entry name" value="OSBP_sf"/>
</dbReference>
<dbReference type="InterPro" id="IPR002110">
    <property type="entry name" value="Ankyrin_rpt"/>
</dbReference>
<dbReference type="PANTHER" id="PTHR10972">
    <property type="entry name" value="OXYSTEROL-BINDING PROTEIN-RELATED"/>
    <property type="match status" value="1"/>
</dbReference>
<dbReference type="PROSITE" id="PS01013">
    <property type="entry name" value="OSBP"/>
    <property type="match status" value="1"/>
</dbReference>
<dbReference type="GO" id="GO:0032934">
    <property type="term" value="F:sterol binding"/>
    <property type="evidence" value="ECO:0007669"/>
    <property type="project" value="TreeGrafter"/>
</dbReference>
<feature type="compositionally biased region" description="Low complexity" evidence="8">
    <location>
        <begin position="393"/>
        <end position="412"/>
    </location>
</feature>
<evidence type="ECO:0000256" key="3">
    <source>
        <dbReference type="ARBA" id="ARBA00022553"/>
    </source>
</evidence>
<dbReference type="SMART" id="SM00233">
    <property type="entry name" value="PH"/>
    <property type="match status" value="1"/>
</dbReference>
<dbReference type="GO" id="GO:0006887">
    <property type="term" value="P:exocytosis"/>
    <property type="evidence" value="ECO:0007669"/>
    <property type="project" value="TreeGrafter"/>
</dbReference>
<dbReference type="SUPFAM" id="SSF48403">
    <property type="entry name" value="Ankyrin repeat"/>
    <property type="match status" value="1"/>
</dbReference>
<dbReference type="Gene3D" id="1.25.40.20">
    <property type="entry name" value="Ankyrin repeat-containing domain"/>
    <property type="match status" value="2"/>
</dbReference>
<dbReference type="PROSITE" id="PS50297">
    <property type="entry name" value="ANK_REP_REGION"/>
    <property type="match status" value="2"/>
</dbReference>
<dbReference type="InterPro" id="IPR000648">
    <property type="entry name" value="Oxysterol-bd"/>
</dbReference>
<dbReference type="OrthoDB" id="1854502at2759"/>
<dbReference type="SUPFAM" id="SSF50729">
    <property type="entry name" value="PH domain-like"/>
    <property type="match status" value="1"/>
</dbReference>
<dbReference type="AlphaFoldDB" id="A0A9P6EDA0"/>
<dbReference type="FunFam" id="2.40.160.120:FF:000017">
    <property type="entry name" value="Oxysterol-binding protein homolog C2F12.05c"/>
    <property type="match status" value="1"/>
</dbReference>
<gene>
    <name evidence="10" type="ORF">CPB83DRAFT_816566</name>
</gene>
<dbReference type="GO" id="GO:0034727">
    <property type="term" value="P:piecemeal microautophagy of the nucleus"/>
    <property type="evidence" value="ECO:0007669"/>
    <property type="project" value="TreeGrafter"/>
</dbReference>
<keyword evidence="6" id="KW-0040">ANK repeat</keyword>
<dbReference type="SMART" id="SM00248">
    <property type="entry name" value="ANK"/>
    <property type="match status" value="3"/>
</dbReference>
<dbReference type="PANTHER" id="PTHR10972:SF205">
    <property type="entry name" value="OXYSTEROL-BINDING PROTEIN 1"/>
    <property type="match status" value="1"/>
</dbReference>
<protein>
    <submittedName>
        <fullName evidence="10">Oxysterol-binding protein-domain-containing protein</fullName>
    </submittedName>
</protein>
<comment type="similarity">
    <text evidence="1 7">Belongs to the OSBP family.</text>
</comment>
<feature type="compositionally biased region" description="Polar residues" evidence="8">
    <location>
        <begin position="372"/>
        <end position="383"/>
    </location>
</feature>
<dbReference type="EMBL" id="MU157867">
    <property type="protein sequence ID" value="KAF9526798.1"/>
    <property type="molecule type" value="Genomic_DNA"/>
</dbReference>
<dbReference type="GO" id="GO:0006869">
    <property type="term" value="P:lipid transport"/>
    <property type="evidence" value="ECO:0007669"/>
    <property type="project" value="UniProtKB-KW"/>
</dbReference>
<evidence type="ECO:0000256" key="5">
    <source>
        <dbReference type="ARBA" id="ARBA00023121"/>
    </source>
</evidence>
<dbReference type="GO" id="GO:0005635">
    <property type="term" value="C:nuclear envelope"/>
    <property type="evidence" value="ECO:0007669"/>
    <property type="project" value="TreeGrafter"/>
</dbReference>
<feature type="repeat" description="ANK" evidence="6">
    <location>
        <begin position="87"/>
        <end position="109"/>
    </location>
</feature>
<evidence type="ECO:0000256" key="2">
    <source>
        <dbReference type="ARBA" id="ARBA00022448"/>
    </source>
</evidence>
<dbReference type="PROSITE" id="PS50088">
    <property type="entry name" value="ANK_REPEAT"/>
    <property type="match status" value="2"/>
</dbReference>